<dbReference type="InterPro" id="IPR025339">
    <property type="entry name" value="DUF4245"/>
</dbReference>
<proteinExistence type="predicted"/>
<dbReference type="Pfam" id="PF14030">
    <property type="entry name" value="DUF4245"/>
    <property type="match status" value="1"/>
</dbReference>
<reference evidence="3" key="1">
    <citation type="submission" date="2020-02" db="EMBL/GenBank/DDBJ databases">
        <authorList>
            <person name="Meier V. D."/>
        </authorList>
    </citation>
    <scope>NUCLEOTIDE SEQUENCE</scope>
    <source>
        <strain evidence="3">AVDCRST_MAG36</strain>
    </source>
</reference>
<evidence type="ECO:0000256" key="2">
    <source>
        <dbReference type="SAM" id="Phobius"/>
    </source>
</evidence>
<protein>
    <recommendedName>
        <fullName evidence="4">DUF4245 domain-containing protein</fullName>
    </recommendedName>
</protein>
<organism evidence="3">
    <name type="scientific">uncultured Nocardioidaceae bacterium</name>
    <dbReference type="NCBI Taxonomy" id="253824"/>
    <lineage>
        <taxon>Bacteria</taxon>
        <taxon>Bacillati</taxon>
        <taxon>Actinomycetota</taxon>
        <taxon>Actinomycetes</taxon>
        <taxon>Propionibacteriales</taxon>
        <taxon>Nocardioidaceae</taxon>
        <taxon>environmental samples</taxon>
    </lineage>
</organism>
<feature type="transmembrane region" description="Helical" evidence="2">
    <location>
        <begin position="35"/>
        <end position="55"/>
    </location>
</feature>
<accession>A0A6J4MP59</accession>
<sequence>MITVPPTPFSPWEVRPGAWDDGDMSEQAGRRQTSFGGMVGAMLVLVVGVGAFVLLRDANRVAPSDPVRPVDYAQPAEYAAEAATFELLAPPELPQGWIATSVRFEGTGDQAWHLGVLTDEQRYIGLEQAERTVEAMVADFVDEDAVAGGGLEVAGDTWARWADPGRDLDADPAAAADADLALVREDGGATTLVVGTVSQDQLADFVASLR</sequence>
<keyword evidence="2" id="KW-0812">Transmembrane</keyword>
<evidence type="ECO:0000313" key="3">
    <source>
        <dbReference type="EMBL" id="CAA9364998.1"/>
    </source>
</evidence>
<name>A0A6J4MP59_9ACTN</name>
<dbReference type="EMBL" id="CADCUH010000191">
    <property type="protein sequence ID" value="CAA9364998.1"/>
    <property type="molecule type" value="Genomic_DNA"/>
</dbReference>
<gene>
    <name evidence="3" type="ORF">AVDCRST_MAG36-3003</name>
</gene>
<evidence type="ECO:0000256" key="1">
    <source>
        <dbReference type="SAM" id="MobiDB-lite"/>
    </source>
</evidence>
<keyword evidence="2" id="KW-1133">Transmembrane helix</keyword>
<dbReference type="AlphaFoldDB" id="A0A6J4MP59"/>
<feature type="region of interest" description="Disordered" evidence="1">
    <location>
        <begin position="1"/>
        <end position="29"/>
    </location>
</feature>
<evidence type="ECO:0008006" key="4">
    <source>
        <dbReference type="Google" id="ProtNLM"/>
    </source>
</evidence>
<keyword evidence="2" id="KW-0472">Membrane</keyword>